<keyword evidence="4" id="KW-1185">Reference proteome</keyword>
<proteinExistence type="predicted"/>
<name>A0ABT5YG86_9GAMM</name>
<dbReference type="EMBL" id="JANCMW010000022">
    <property type="protein sequence ID" value="MDF0752718.1"/>
    <property type="molecule type" value="Genomic_DNA"/>
</dbReference>
<feature type="transmembrane region" description="Helical" evidence="1">
    <location>
        <begin position="144"/>
        <end position="161"/>
    </location>
</feature>
<evidence type="ECO:0000313" key="3">
    <source>
        <dbReference type="EMBL" id="MDF0752718.1"/>
    </source>
</evidence>
<protein>
    <recommendedName>
        <fullName evidence="2">YobI-like P-loop NTPase domain-containing protein</fullName>
    </recommendedName>
</protein>
<keyword evidence="1" id="KW-0472">Membrane</keyword>
<keyword evidence="1" id="KW-1133">Transmembrane helix</keyword>
<dbReference type="InterPro" id="IPR048428">
    <property type="entry name" value="YobI-NTPase"/>
</dbReference>
<reference evidence="3" key="1">
    <citation type="submission" date="2022-07" db="EMBL/GenBank/DDBJ databases">
        <title>Marinobacter iranensis a new bacterium isolate from a hipersaline lake in Iran.</title>
        <authorList>
            <person name="Mohammad A.M.A."/>
            <person name="Cristina S.-P."/>
            <person name="Antonio V."/>
        </authorList>
    </citation>
    <scope>NUCLEOTIDE SEQUENCE</scope>
    <source>
        <strain evidence="3">71-i</strain>
    </source>
</reference>
<gene>
    <name evidence="3" type="ORF">NLU14_21035</name>
</gene>
<evidence type="ECO:0000256" key="1">
    <source>
        <dbReference type="SAM" id="Phobius"/>
    </source>
</evidence>
<keyword evidence="1" id="KW-0812">Transmembrane</keyword>
<dbReference type="InterPro" id="IPR027417">
    <property type="entry name" value="P-loop_NTPase"/>
</dbReference>
<dbReference type="SUPFAM" id="SSF52540">
    <property type="entry name" value="P-loop containing nucleoside triphosphate hydrolases"/>
    <property type="match status" value="1"/>
</dbReference>
<organism evidence="3 4">
    <name type="scientific">Marinobacter iranensis</name>
    <dbReference type="NCBI Taxonomy" id="2962607"/>
    <lineage>
        <taxon>Bacteria</taxon>
        <taxon>Pseudomonadati</taxon>
        <taxon>Pseudomonadota</taxon>
        <taxon>Gammaproteobacteria</taxon>
        <taxon>Pseudomonadales</taxon>
        <taxon>Marinobacteraceae</taxon>
        <taxon>Marinobacter</taxon>
    </lineage>
</organism>
<feature type="transmembrane region" description="Helical" evidence="1">
    <location>
        <begin position="181"/>
        <end position="202"/>
    </location>
</feature>
<dbReference type="Pfam" id="PF20693">
    <property type="entry name" value="YobI-ATPase"/>
    <property type="match status" value="1"/>
</dbReference>
<dbReference type="Proteomes" id="UP001143391">
    <property type="component" value="Unassembled WGS sequence"/>
</dbReference>
<evidence type="ECO:0000313" key="4">
    <source>
        <dbReference type="Proteomes" id="UP001143391"/>
    </source>
</evidence>
<dbReference type="RefSeq" id="WP_275710312.1">
    <property type="nucleotide sequence ID" value="NZ_JANCMW010000022.1"/>
</dbReference>
<evidence type="ECO:0000259" key="2">
    <source>
        <dbReference type="Pfam" id="PF20693"/>
    </source>
</evidence>
<comment type="caution">
    <text evidence="3">The sequence shown here is derived from an EMBL/GenBank/DDBJ whole genome shotgun (WGS) entry which is preliminary data.</text>
</comment>
<accession>A0ABT5YG86</accession>
<sequence>MLRFMNYLGKKFLPMSSSISGVGYQSLTPTDDADPDGEYCRALRFAVEHSNIKNIAVTGGYGSGKSSVLNTFERVCGQEYNFLNISLATFKEPEFSKSKKDKIKNDENRVAVERSILQQLFYSVDQSDIPRSRFKRISNPTKRFVRSSVLFFLVFILFALYQLEPERFSFLGYDMPTWFSYFNLAMLFIFSYVSLIGLYRFALQIQEMKFKFNNAEINIKEGAGKSIINDHLDEILYFFECTEFNVIVIEDLDRFNDPEIFIRLRELNALINKSGKICRKVIFVYAIKDNMFQDRDRSKFFDFIVPIIPVINPTNSYDKIKEKYDTEGVGNRFLSKVCLYFDDLRLVYNIFNEYEVYLLKLSRLHPDRQKLLSIIIYKNYFPGDFSALHSNKGMVYKLFNEKKENLINQNVKDLKDSINEISDQISSCSREVLSSLEGLNRVYLYEILARAFGPDRINPSINVNLSGVNFLLSTKEIEVNVDEAVLVDNFDIIKSSGEINFIANFGNRKISIGKVSFQEIEGEIGEYEKRKRGILNKNISSELKEKRYNLQERVEEIKYMSLHELLSFSKNEEIFGEEPQILRFLVREGYIDETYSDYISLFYDSAITIRDKEFALSIANKKPLKFDLQLTKIDELLSRFLDKDSFRHDGVLNFSLVDYVLANSSAFSEHVRELFKTISRRSDSSERFVLEYLNKDKSNSYFINYLLEVWPDFFEFCQSEVSNSREIYKKWWPFINEKTLKTYEVKSSLRRVVESLDDPLFLFAKSFSDNNHIMNFLDILSPRFSFLECDDDNLGLFNEICSSKLFLVSKGMICQIIKVNTDAVSSDLTNILEYYPVSSILDYGPYFLKLDYESNKLEYIDKFVLEYDCIHEQQDVVVDLLNDDDIYLPLASVQALLNKSRNKIERVNDINRSEYWQLLFNECMVCATWSNIMLYYEVNECELNSIIFDFFNLEENFNDLSGSKVSSKEVGDRWDKDFVKKFESDLTRSQEVTDQAFDNLVGSLSFVWSKIDISELSVDRVQSMISNGKLSMSLDNLNSIFNFEGEFVLDSFVAKYPSEFLDLLKDKDSLDIGSKHFEELLGSKCLSEDNKKSIFYHCNLDWICDSQVIRSAIIEIFSNNEIDFNWFENIMSIVTESNFRVDLFLCQIKYFNNEEIRSGLIALGGDYQVLAESDGYSKISWDHSENNIELIDALYRYRFITKPDISKGIFNKFGRSIRVKRRLR</sequence>
<feature type="domain" description="YobI-like P-loop NTPase" evidence="2">
    <location>
        <begin position="39"/>
        <end position="396"/>
    </location>
</feature>